<comment type="caution">
    <text evidence="3">The sequence shown here is derived from an EMBL/GenBank/DDBJ whole genome shotgun (WGS) entry which is preliminary data.</text>
</comment>
<keyword evidence="2" id="KW-0732">Signal</keyword>
<reference evidence="3" key="1">
    <citation type="submission" date="2023-10" db="EMBL/GenBank/DDBJ databases">
        <authorList>
            <person name="Chen Y."/>
            <person name="Shah S."/>
            <person name="Dougan E. K."/>
            <person name="Thang M."/>
            <person name="Chan C."/>
        </authorList>
    </citation>
    <scope>NUCLEOTIDE SEQUENCE [LARGE SCALE GENOMIC DNA]</scope>
</reference>
<dbReference type="Proteomes" id="UP001189429">
    <property type="component" value="Unassembled WGS sequence"/>
</dbReference>
<evidence type="ECO:0000313" key="3">
    <source>
        <dbReference type="EMBL" id="CAK0896677.1"/>
    </source>
</evidence>
<dbReference type="EMBL" id="CAUYUJ010020226">
    <property type="protein sequence ID" value="CAK0896677.1"/>
    <property type="molecule type" value="Genomic_DNA"/>
</dbReference>
<gene>
    <name evidence="3" type="ORF">PCOR1329_LOCUS75078</name>
</gene>
<evidence type="ECO:0000256" key="1">
    <source>
        <dbReference type="SAM" id="MobiDB-lite"/>
    </source>
</evidence>
<evidence type="ECO:0008006" key="5">
    <source>
        <dbReference type="Google" id="ProtNLM"/>
    </source>
</evidence>
<protein>
    <recommendedName>
        <fullName evidence="5">Secreted protein</fullName>
    </recommendedName>
</protein>
<feature type="compositionally biased region" description="Low complexity" evidence="1">
    <location>
        <begin position="67"/>
        <end position="89"/>
    </location>
</feature>
<keyword evidence="4" id="KW-1185">Reference proteome</keyword>
<sequence>MIYPHPNLSSFRLRLLCACGMLFSPTYGVQECSTLCPSPFSTTTLIVDKQQGAADLRCSCIKWQPCSSSSSSSTSSSSSSVSSSTHVTSPRSHGVRAVP</sequence>
<feature type="chain" id="PRO_5046689571" description="Secreted protein" evidence="2">
    <location>
        <begin position="29"/>
        <end position="99"/>
    </location>
</feature>
<feature type="signal peptide" evidence="2">
    <location>
        <begin position="1"/>
        <end position="28"/>
    </location>
</feature>
<organism evidence="3 4">
    <name type="scientific">Prorocentrum cordatum</name>
    <dbReference type="NCBI Taxonomy" id="2364126"/>
    <lineage>
        <taxon>Eukaryota</taxon>
        <taxon>Sar</taxon>
        <taxon>Alveolata</taxon>
        <taxon>Dinophyceae</taxon>
        <taxon>Prorocentrales</taxon>
        <taxon>Prorocentraceae</taxon>
        <taxon>Prorocentrum</taxon>
    </lineage>
</organism>
<name>A0ABN9XAW3_9DINO</name>
<evidence type="ECO:0000313" key="4">
    <source>
        <dbReference type="Proteomes" id="UP001189429"/>
    </source>
</evidence>
<evidence type="ECO:0000256" key="2">
    <source>
        <dbReference type="SAM" id="SignalP"/>
    </source>
</evidence>
<accession>A0ABN9XAW3</accession>
<feature type="region of interest" description="Disordered" evidence="1">
    <location>
        <begin position="65"/>
        <end position="99"/>
    </location>
</feature>
<proteinExistence type="predicted"/>